<dbReference type="InterPro" id="IPR019554">
    <property type="entry name" value="Soluble_ligand-bd"/>
</dbReference>
<evidence type="ECO:0000313" key="11">
    <source>
        <dbReference type="Proteomes" id="UP000005707"/>
    </source>
</evidence>
<dbReference type="InterPro" id="IPR037225">
    <property type="entry name" value="Nuo51_FMN-bd_sf"/>
</dbReference>
<keyword evidence="3 8" id="KW-0479">Metal-binding</keyword>
<dbReference type="Pfam" id="PF12838">
    <property type="entry name" value="Fer4_7"/>
    <property type="match status" value="1"/>
</dbReference>
<dbReference type="AlphaFoldDB" id="U2FM93"/>
<comment type="similarity">
    <text evidence="8">Belongs to the 4Fe4S bacterial-type ferredoxin family. RnfC subfamily.</text>
</comment>
<dbReference type="STRING" id="1033810.HLPCO_000506"/>
<dbReference type="OrthoDB" id="9789030at2"/>
<dbReference type="Proteomes" id="UP000005707">
    <property type="component" value="Unassembled WGS sequence"/>
</dbReference>
<dbReference type="Pfam" id="PF10531">
    <property type="entry name" value="SLBB"/>
    <property type="match status" value="1"/>
</dbReference>
<dbReference type="GO" id="GO:0009055">
    <property type="term" value="F:electron transfer activity"/>
    <property type="evidence" value="ECO:0007669"/>
    <property type="project" value="InterPro"/>
</dbReference>
<keyword evidence="5 8" id="KW-0249">Electron transport</keyword>
<feature type="binding site" evidence="8">
    <location>
        <position position="398"/>
    </location>
    <ligand>
        <name>[4Fe-4S] cluster</name>
        <dbReference type="ChEBI" id="CHEBI:49883"/>
        <label>2</label>
    </ligand>
</feature>
<dbReference type="SUPFAM" id="SSF46548">
    <property type="entry name" value="alpha-helical ferredoxin"/>
    <property type="match status" value="1"/>
</dbReference>
<dbReference type="RefSeq" id="WP_008826053.1">
    <property type="nucleotide sequence ID" value="NZ_AFNU02000001.1"/>
</dbReference>
<accession>U2FM93</accession>
<dbReference type="GO" id="GO:0046872">
    <property type="term" value="F:metal ion binding"/>
    <property type="evidence" value="ECO:0007669"/>
    <property type="project" value="UniProtKB-KW"/>
</dbReference>
<comment type="caution">
    <text evidence="10">The sequence shown here is derived from an EMBL/GenBank/DDBJ whole genome shotgun (WGS) entry which is preliminary data.</text>
</comment>
<evidence type="ECO:0000256" key="7">
    <source>
        <dbReference type="ARBA" id="ARBA00023014"/>
    </source>
</evidence>
<dbReference type="EMBL" id="AFNU02000001">
    <property type="protein sequence ID" value="ERJ13840.1"/>
    <property type="molecule type" value="Genomic_DNA"/>
</dbReference>
<dbReference type="InterPro" id="IPR011538">
    <property type="entry name" value="Nuo51_FMN-bd"/>
</dbReference>
<feature type="binding site" evidence="8">
    <location>
        <position position="394"/>
    </location>
    <ligand>
        <name>[4Fe-4S] cluster</name>
        <dbReference type="ChEBI" id="CHEBI:49883"/>
        <label>1</label>
    </ligand>
</feature>
<evidence type="ECO:0000256" key="5">
    <source>
        <dbReference type="ARBA" id="ARBA00022982"/>
    </source>
</evidence>
<evidence type="ECO:0000256" key="8">
    <source>
        <dbReference type="HAMAP-Rule" id="MF_00461"/>
    </source>
</evidence>
<dbReference type="PANTHER" id="PTHR43034:SF2">
    <property type="entry name" value="ION-TRANSLOCATING OXIDOREDUCTASE COMPLEX SUBUNIT C"/>
    <property type="match status" value="1"/>
</dbReference>
<keyword evidence="2 8" id="KW-0004">4Fe-4S</keyword>
<keyword evidence="8" id="KW-1003">Cell membrane</keyword>
<keyword evidence="4 8" id="KW-0677">Repeat</keyword>
<feature type="binding site" evidence="8">
    <location>
        <position position="430"/>
    </location>
    <ligand>
        <name>[4Fe-4S] cluster</name>
        <dbReference type="ChEBI" id="CHEBI:49883"/>
        <label>2</label>
    </ligand>
</feature>
<dbReference type="Pfam" id="PF01512">
    <property type="entry name" value="Complex1_51K"/>
    <property type="match status" value="1"/>
</dbReference>
<feature type="binding site" evidence="8">
    <location>
        <position position="437"/>
    </location>
    <ligand>
        <name>[4Fe-4S] cluster</name>
        <dbReference type="ChEBI" id="CHEBI:49883"/>
        <label>1</label>
    </ligand>
</feature>
<feature type="binding site" evidence="8">
    <location>
        <position position="427"/>
    </location>
    <ligand>
        <name>[4Fe-4S] cluster</name>
        <dbReference type="ChEBI" id="CHEBI:49883"/>
        <label>2</label>
    </ligand>
</feature>
<evidence type="ECO:0000256" key="4">
    <source>
        <dbReference type="ARBA" id="ARBA00022737"/>
    </source>
</evidence>
<dbReference type="EC" id="7.-.-.-" evidence="8"/>
<dbReference type="Pfam" id="PF13375">
    <property type="entry name" value="RnfC_N"/>
    <property type="match status" value="1"/>
</dbReference>
<evidence type="ECO:0000256" key="6">
    <source>
        <dbReference type="ARBA" id="ARBA00023004"/>
    </source>
</evidence>
<dbReference type="InParanoid" id="U2FM93"/>
<dbReference type="HAMAP" id="MF_00461">
    <property type="entry name" value="RsxC_RnfC"/>
    <property type="match status" value="1"/>
</dbReference>
<gene>
    <name evidence="8 10" type="primary">rnfC</name>
    <name evidence="10" type="ORF">HLPCO_000506</name>
</gene>
<keyword evidence="8" id="KW-0472">Membrane</keyword>
<evidence type="ECO:0000256" key="3">
    <source>
        <dbReference type="ARBA" id="ARBA00022723"/>
    </source>
</evidence>
<keyword evidence="11" id="KW-1185">Reference proteome</keyword>
<evidence type="ECO:0000256" key="2">
    <source>
        <dbReference type="ARBA" id="ARBA00022485"/>
    </source>
</evidence>
<reference evidence="10 11" key="1">
    <citation type="journal article" date="2011" name="J. Bacteriol.">
        <title>Genome sequence of Haloplasma contractile, an unusual contractile bacterium from a deep-sea anoxic brine lake.</title>
        <authorList>
            <person name="Antunes A."/>
            <person name="Alam I."/>
            <person name="El Dorry H."/>
            <person name="Siam R."/>
            <person name="Robertson A."/>
            <person name="Bajic V.B."/>
            <person name="Stingl U."/>
        </authorList>
    </citation>
    <scope>NUCLEOTIDE SEQUENCE [LARGE SCALE GENOMIC DNA]</scope>
    <source>
        <strain evidence="10 11">SSD-17B</strain>
    </source>
</reference>
<feature type="domain" description="4Fe-4S ferredoxin-type" evidence="9">
    <location>
        <begin position="379"/>
        <end position="408"/>
    </location>
</feature>
<dbReference type="InterPro" id="IPR017900">
    <property type="entry name" value="4Fe4S_Fe_S_CS"/>
</dbReference>
<keyword evidence="8" id="KW-1278">Translocase</keyword>
<feature type="domain" description="4Fe-4S ferredoxin-type" evidence="9">
    <location>
        <begin position="418"/>
        <end position="446"/>
    </location>
</feature>
<dbReference type="GO" id="GO:0051539">
    <property type="term" value="F:4 iron, 4 sulfur cluster binding"/>
    <property type="evidence" value="ECO:0007669"/>
    <property type="project" value="UniProtKB-KW"/>
</dbReference>
<protein>
    <recommendedName>
        <fullName evidence="8">Ion-translocating oxidoreductase complex subunit C</fullName>
        <ecNumber evidence="8">7.-.-.-</ecNumber>
    </recommendedName>
    <alternativeName>
        <fullName evidence="8">Rnf electron transport complex subunit C</fullName>
    </alternativeName>
</protein>
<dbReference type="InterPro" id="IPR026902">
    <property type="entry name" value="RnfC_N"/>
</dbReference>
<dbReference type="Gene3D" id="3.30.70.20">
    <property type="match status" value="1"/>
</dbReference>
<name>U2FM93_9MOLU</name>
<feature type="binding site" evidence="8">
    <location>
        <position position="388"/>
    </location>
    <ligand>
        <name>[4Fe-4S] cluster</name>
        <dbReference type="ChEBI" id="CHEBI:49883"/>
        <label>1</label>
    </ligand>
</feature>
<feature type="binding site" evidence="8">
    <location>
        <position position="433"/>
    </location>
    <ligand>
        <name>[4Fe-4S] cluster</name>
        <dbReference type="ChEBI" id="CHEBI:49883"/>
        <label>2</label>
    </ligand>
</feature>
<feature type="binding site" evidence="8">
    <location>
        <position position="391"/>
    </location>
    <ligand>
        <name>[4Fe-4S] cluster</name>
        <dbReference type="ChEBI" id="CHEBI:49883"/>
        <label>1</label>
    </ligand>
</feature>
<dbReference type="GO" id="GO:0022900">
    <property type="term" value="P:electron transport chain"/>
    <property type="evidence" value="ECO:0007669"/>
    <property type="project" value="UniProtKB-UniRule"/>
</dbReference>
<proteinExistence type="inferred from homology"/>
<dbReference type="InterPro" id="IPR017896">
    <property type="entry name" value="4Fe4S_Fe-S-bd"/>
</dbReference>
<comment type="cofactor">
    <cofactor evidence="8">
        <name>[4Fe-4S] cluster</name>
        <dbReference type="ChEBI" id="CHEBI:49883"/>
    </cofactor>
    <text evidence="8">Binds 2 [4Fe-4S] clusters per subunit.</text>
</comment>
<keyword evidence="6 8" id="KW-0408">Iron</keyword>
<dbReference type="SUPFAM" id="SSF142019">
    <property type="entry name" value="Nqo1 FMN-binding domain-like"/>
    <property type="match status" value="1"/>
</dbReference>
<comment type="function">
    <text evidence="8">Part of a membrane-bound complex that couples electron transfer with translocation of ions across the membrane.</text>
</comment>
<keyword evidence="1 8" id="KW-0813">Transport</keyword>
<evidence type="ECO:0000313" key="10">
    <source>
        <dbReference type="EMBL" id="ERJ13840.1"/>
    </source>
</evidence>
<dbReference type="SUPFAM" id="SSF142984">
    <property type="entry name" value="Nqo1 middle domain-like"/>
    <property type="match status" value="1"/>
</dbReference>
<reference evidence="10 11" key="2">
    <citation type="journal article" date="2013" name="PLoS ONE">
        <title>INDIGO - INtegrated Data Warehouse of MIcrobial GenOmes with Examples from the Red Sea Extremophiles.</title>
        <authorList>
            <person name="Alam I."/>
            <person name="Antunes A."/>
            <person name="Kamau A.A."/>
            <person name="Ba Alawi W."/>
            <person name="Kalkatawi M."/>
            <person name="Stingl U."/>
            <person name="Bajic V.B."/>
        </authorList>
    </citation>
    <scope>NUCLEOTIDE SEQUENCE [LARGE SCALE GENOMIC DNA]</scope>
    <source>
        <strain evidence="10 11">SSD-17B</strain>
    </source>
</reference>
<dbReference type="PANTHER" id="PTHR43034">
    <property type="entry name" value="ION-TRANSLOCATING OXIDOREDUCTASE COMPLEX SUBUNIT C"/>
    <property type="match status" value="1"/>
</dbReference>
<dbReference type="Gene3D" id="3.40.50.11540">
    <property type="entry name" value="NADH-ubiquinone oxidoreductase 51kDa subunit"/>
    <property type="match status" value="1"/>
</dbReference>
<organism evidence="10 11">
    <name type="scientific">Haloplasma contractile SSD-17B</name>
    <dbReference type="NCBI Taxonomy" id="1033810"/>
    <lineage>
        <taxon>Bacteria</taxon>
        <taxon>Bacillati</taxon>
        <taxon>Mycoplasmatota</taxon>
        <taxon>Mollicutes</taxon>
        <taxon>Haloplasmatales</taxon>
        <taxon>Haloplasmataceae</taxon>
        <taxon>Haloplasma</taxon>
    </lineage>
</organism>
<keyword evidence="7 8" id="KW-0411">Iron-sulfur</keyword>
<dbReference type="NCBIfam" id="TIGR01945">
    <property type="entry name" value="rnfC"/>
    <property type="match status" value="1"/>
</dbReference>
<dbReference type="eggNOG" id="COG4656">
    <property type="taxonomic scope" value="Bacteria"/>
</dbReference>
<dbReference type="PROSITE" id="PS51379">
    <property type="entry name" value="4FE4S_FER_2"/>
    <property type="match status" value="2"/>
</dbReference>
<evidence type="ECO:0000259" key="9">
    <source>
        <dbReference type="PROSITE" id="PS51379"/>
    </source>
</evidence>
<dbReference type="PROSITE" id="PS00198">
    <property type="entry name" value="4FE4S_FER_1"/>
    <property type="match status" value="1"/>
</dbReference>
<comment type="subunit">
    <text evidence="8">The complex is composed of six subunits: RnfA, RnfB, RnfC, RnfD, RnfE and RnfG.</text>
</comment>
<dbReference type="InterPro" id="IPR010208">
    <property type="entry name" value="Ion_transpt_RnfC/RsxC"/>
</dbReference>
<sequence length="462" mass="51092">MRHFKPTKGLKISGHKSATIALESEKFVNPEYVYIPLSIKGNDYELLVEEGDKVKLGQKIARKTKGKTLPVVKHATVSGEVVGFAKEFHYSGLPYQCLKIKNDFLDTPSDDFSPIKNIDQMDADQLSEVMAEAGIVSERLTFVNNEQSKTIDTVILNGSECEPYITADYRTMLEMTESVIDGLTIMMKAAEANNGIIAIKKGKKDIYKALKQASKSYSNITIKLLPDQYPAGWEKQVVYRTLNRTYEDSPVECGVIVKNVTTAVNVSNAVRKGQPVLERIITVSGEGIVRPNNYLVRIGTKASDVIKLSGGVATDLGDLRFIAGGPMTGVALRKDDFVITRTVTGVTVLPNIHDFELDENQAPMDVILGLLHFTEHDPYHFERDEQPCVKCGSCVDHCPAGIVPSTLKEAAKAKDIDLMDKYDINACINCGTCTYVCPSHIQVSELIKKGQMFYNVKNKNKK</sequence>
<comment type="subcellular location">
    <subcellularLocation>
        <location evidence="8">Cell membrane</location>
        <topology evidence="8">Peripheral membrane protein</topology>
    </subcellularLocation>
</comment>
<dbReference type="GO" id="GO:0005886">
    <property type="term" value="C:plasma membrane"/>
    <property type="evidence" value="ECO:0007669"/>
    <property type="project" value="UniProtKB-SubCell"/>
</dbReference>
<evidence type="ECO:0000256" key="1">
    <source>
        <dbReference type="ARBA" id="ARBA00022448"/>
    </source>
</evidence>